<dbReference type="PANTHER" id="PTHR33112:SF16">
    <property type="entry name" value="HETEROKARYON INCOMPATIBILITY DOMAIN-CONTAINING PROTEIN"/>
    <property type="match status" value="1"/>
</dbReference>
<evidence type="ECO:0000313" key="2">
    <source>
        <dbReference type="EMBL" id="KAF6832142.1"/>
    </source>
</evidence>
<dbReference type="EMBL" id="WIGM01000244">
    <property type="protein sequence ID" value="KAF6832142.1"/>
    <property type="molecule type" value="Genomic_DNA"/>
</dbReference>
<dbReference type="Proteomes" id="UP000639643">
    <property type="component" value="Unassembled WGS sequence"/>
</dbReference>
<organism evidence="2 3">
    <name type="scientific">Colletotrichum musicola</name>
    <dbReference type="NCBI Taxonomy" id="2175873"/>
    <lineage>
        <taxon>Eukaryota</taxon>
        <taxon>Fungi</taxon>
        <taxon>Dikarya</taxon>
        <taxon>Ascomycota</taxon>
        <taxon>Pezizomycotina</taxon>
        <taxon>Sordariomycetes</taxon>
        <taxon>Hypocreomycetidae</taxon>
        <taxon>Glomerellales</taxon>
        <taxon>Glomerellaceae</taxon>
        <taxon>Colletotrichum</taxon>
        <taxon>Colletotrichum orchidearum species complex</taxon>
    </lineage>
</organism>
<keyword evidence="3" id="KW-1185">Reference proteome</keyword>
<dbReference type="InterPro" id="IPR010730">
    <property type="entry name" value="HET"/>
</dbReference>
<sequence length="238" mass="27071">MEEIAKMSSIYKHALVTICASSAASATEGFMQPRRSIFTDDQVFEFPCYDEDGIESSIFMAHVSVTTESKFDEEEWRFMGDSQVVREPLDKRGWALQEQLLSTRALIFKRNQLQWKCRGVPDGEHWIDGYDGDLSAQTLALPIQPAAPREDDGSWSTWKSQAKRTYDAIVEEYSARGLSMKSDRPLAISGIVREFAEMFGNADQYVAGLWASDFPQGLLWMSRSGYCNCRKEYRPTVL</sequence>
<dbReference type="PANTHER" id="PTHR33112">
    <property type="entry name" value="DOMAIN PROTEIN, PUTATIVE-RELATED"/>
    <property type="match status" value="1"/>
</dbReference>
<evidence type="ECO:0000313" key="3">
    <source>
        <dbReference type="Proteomes" id="UP000639643"/>
    </source>
</evidence>
<dbReference type="AlphaFoldDB" id="A0A8H6NFY5"/>
<reference evidence="2" key="1">
    <citation type="journal article" date="2020" name="Phytopathology">
        <title>Genome Sequence Resources of Colletotrichum truncatum, C. plurivorum, C. musicola, and C. sojae: Four Species Pathogenic to Soybean (Glycine max).</title>
        <authorList>
            <person name="Rogerio F."/>
            <person name="Boufleur T.R."/>
            <person name="Ciampi-Guillardi M."/>
            <person name="Sukno S.A."/>
            <person name="Thon M.R."/>
            <person name="Massola Junior N.S."/>
            <person name="Baroncelli R."/>
        </authorList>
    </citation>
    <scope>NUCLEOTIDE SEQUENCE</scope>
    <source>
        <strain evidence="2">LFN0074</strain>
    </source>
</reference>
<feature type="domain" description="Heterokaryon incompatibility" evidence="1">
    <location>
        <begin position="2"/>
        <end position="98"/>
    </location>
</feature>
<dbReference type="OrthoDB" id="3789824at2759"/>
<protein>
    <submittedName>
        <fullName evidence="2">HET domain-containing protein</fullName>
    </submittedName>
</protein>
<name>A0A8H6NFY5_9PEZI</name>
<proteinExistence type="predicted"/>
<comment type="caution">
    <text evidence="2">The sequence shown here is derived from an EMBL/GenBank/DDBJ whole genome shotgun (WGS) entry which is preliminary data.</text>
</comment>
<dbReference type="Pfam" id="PF06985">
    <property type="entry name" value="HET"/>
    <property type="match status" value="1"/>
</dbReference>
<evidence type="ECO:0000259" key="1">
    <source>
        <dbReference type="Pfam" id="PF06985"/>
    </source>
</evidence>
<gene>
    <name evidence="2" type="ORF">CMUS01_07041</name>
</gene>
<accession>A0A8H6NFY5</accession>